<accession>A0ACC2MUM5</accession>
<sequence>MLSQASHWTLTMEVEKAPMKKCNDLQCSITAMQRKCHQDFMQRSREAEGAIKHSCELSKEGRVAEVN</sequence>
<evidence type="ECO:0000313" key="1">
    <source>
        <dbReference type="EMBL" id="KAJ8649384.1"/>
    </source>
</evidence>
<keyword evidence="2" id="KW-1185">Reference proteome</keyword>
<proteinExistence type="predicted"/>
<name>A0ACC2MUM5_PERAE</name>
<dbReference type="Proteomes" id="UP001234297">
    <property type="component" value="Chromosome 1"/>
</dbReference>
<gene>
    <name evidence="1" type="ORF">MRB53_002407</name>
</gene>
<evidence type="ECO:0000313" key="2">
    <source>
        <dbReference type="Proteomes" id="UP001234297"/>
    </source>
</evidence>
<comment type="caution">
    <text evidence="1">The sequence shown here is derived from an EMBL/GenBank/DDBJ whole genome shotgun (WGS) entry which is preliminary data.</text>
</comment>
<organism evidence="1 2">
    <name type="scientific">Persea americana</name>
    <name type="common">Avocado</name>
    <dbReference type="NCBI Taxonomy" id="3435"/>
    <lineage>
        <taxon>Eukaryota</taxon>
        <taxon>Viridiplantae</taxon>
        <taxon>Streptophyta</taxon>
        <taxon>Embryophyta</taxon>
        <taxon>Tracheophyta</taxon>
        <taxon>Spermatophyta</taxon>
        <taxon>Magnoliopsida</taxon>
        <taxon>Magnoliidae</taxon>
        <taxon>Laurales</taxon>
        <taxon>Lauraceae</taxon>
        <taxon>Persea</taxon>
    </lineage>
</organism>
<dbReference type="EMBL" id="CM056809">
    <property type="protein sequence ID" value="KAJ8649384.1"/>
    <property type="molecule type" value="Genomic_DNA"/>
</dbReference>
<protein>
    <submittedName>
        <fullName evidence="1">Uncharacterized protein</fullName>
    </submittedName>
</protein>
<reference evidence="1 2" key="1">
    <citation type="journal article" date="2022" name="Hortic Res">
        <title>A haplotype resolved chromosomal level avocado genome allows analysis of novel avocado genes.</title>
        <authorList>
            <person name="Nath O."/>
            <person name="Fletcher S.J."/>
            <person name="Hayward A."/>
            <person name="Shaw L.M."/>
            <person name="Masouleh A.K."/>
            <person name="Furtado A."/>
            <person name="Henry R.J."/>
            <person name="Mitter N."/>
        </authorList>
    </citation>
    <scope>NUCLEOTIDE SEQUENCE [LARGE SCALE GENOMIC DNA]</scope>
    <source>
        <strain evidence="2">cv. Hass</strain>
    </source>
</reference>